<dbReference type="KEGG" id="cee:CENDO_02015"/>
<dbReference type="AlphaFoldDB" id="A0A4P7QDL9"/>
<dbReference type="Proteomes" id="UP000296352">
    <property type="component" value="Chromosome"/>
</dbReference>
<dbReference type="GO" id="GO:0000028">
    <property type="term" value="P:ribosomal small subunit assembly"/>
    <property type="evidence" value="ECO:0007669"/>
    <property type="project" value="TreeGrafter"/>
</dbReference>
<dbReference type="InterPro" id="IPR027417">
    <property type="entry name" value="P-loop_NTPase"/>
</dbReference>
<evidence type="ECO:0000313" key="3">
    <source>
        <dbReference type="Proteomes" id="UP000296352"/>
    </source>
</evidence>
<dbReference type="EMBL" id="CP039247">
    <property type="protein sequence ID" value="QCB27701.1"/>
    <property type="molecule type" value="Genomic_DNA"/>
</dbReference>
<dbReference type="GO" id="GO:0005525">
    <property type="term" value="F:GTP binding"/>
    <property type="evidence" value="ECO:0007669"/>
    <property type="project" value="InterPro"/>
</dbReference>
<dbReference type="InterPro" id="IPR005662">
    <property type="entry name" value="GTPase_Era-like"/>
</dbReference>
<evidence type="ECO:0000256" key="1">
    <source>
        <dbReference type="SAM" id="Phobius"/>
    </source>
</evidence>
<gene>
    <name evidence="2" type="ORF">CENDO_02015</name>
</gene>
<reference evidence="2 3" key="1">
    <citation type="submission" date="2019-04" db="EMBL/GenBank/DDBJ databases">
        <title>Corynebacterium endometrii sp. nov., isolated from the uterus of a cow with endometritis.</title>
        <authorList>
            <person name="Ballas P."/>
            <person name="Ruckert C."/>
            <person name="Wagener K."/>
            <person name="Drillich M."/>
            <person name="Kaempfer P."/>
            <person name="Busse H.-J."/>
            <person name="Ehling-Schulz M."/>
        </authorList>
    </citation>
    <scope>NUCLEOTIDE SEQUENCE [LARGE SCALE GENOMIC DNA]</scope>
    <source>
        <strain evidence="2 3">LMM-1653</strain>
    </source>
</reference>
<feature type="transmembrane region" description="Helical" evidence="1">
    <location>
        <begin position="447"/>
        <end position="467"/>
    </location>
</feature>
<keyword evidence="1" id="KW-0472">Membrane</keyword>
<dbReference type="PANTHER" id="PTHR42698:SF1">
    <property type="entry name" value="GTPASE ERA, MITOCHONDRIAL"/>
    <property type="match status" value="1"/>
</dbReference>
<proteinExistence type="predicted"/>
<dbReference type="PANTHER" id="PTHR42698">
    <property type="entry name" value="GTPASE ERA"/>
    <property type="match status" value="1"/>
</dbReference>
<evidence type="ECO:0000313" key="2">
    <source>
        <dbReference type="EMBL" id="QCB27701.1"/>
    </source>
</evidence>
<dbReference type="GO" id="GO:0043024">
    <property type="term" value="F:ribosomal small subunit binding"/>
    <property type="evidence" value="ECO:0007669"/>
    <property type="project" value="TreeGrafter"/>
</dbReference>
<protein>
    <submittedName>
        <fullName evidence="2">Dynamin family protein</fullName>
    </submittedName>
</protein>
<keyword evidence="1" id="KW-0812">Transmembrane</keyword>
<accession>A0A4P7QDL9</accession>
<dbReference type="CDD" id="cd00882">
    <property type="entry name" value="Ras_like_GTPase"/>
    <property type="match status" value="1"/>
</dbReference>
<organism evidence="2 3">
    <name type="scientific">Corynebacterium endometrii</name>
    <dbReference type="NCBI Taxonomy" id="2488819"/>
    <lineage>
        <taxon>Bacteria</taxon>
        <taxon>Bacillati</taxon>
        <taxon>Actinomycetota</taxon>
        <taxon>Actinomycetes</taxon>
        <taxon>Mycobacteriales</taxon>
        <taxon>Corynebacteriaceae</taxon>
        <taxon>Corynebacterium</taxon>
    </lineage>
</organism>
<dbReference type="SUPFAM" id="SSF52540">
    <property type="entry name" value="P-loop containing nucleoside triphosphate hydrolases"/>
    <property type="match status" value="1"/>
</dbReference>
<dbReference type="GO" id="GO:0019843">
    <property type="term" value="F:rRNA binding"/>
    <property type="evidence" value="ECO:0007669"/>
    <property type="project" value="TreeGrafter"/>
</dbReference>
<dbReference type="GO" id="GO:0005829">
    <property type="term" value="C:cytosol"/>
    <property type="evidence" value="ECO:0007669"/>
    <property type="project" value="TreeGrafter"/>
</dbReference>
<name>A0A4P7QDL9_9CORY</name>
<keyword evidence="3" id="KW-1185">Reference proteome</keyword>
<dbReference type="Gene3D" id="3.40.50.300">
    <property type="entry name" value="P-loop containing nucleotide triphosphate hydrolases"/>
    <property type="match status" value="1"/>
</dbReference>
<keyword evidence="1" id="KW-1133">Transmembrane helix</keyword>
<sequence>MTALRDKLAAARFRPEDQTGADASAIVAQLDDYVLPRLANIDAPLLAVVGGSTGSGKSTLVNSTIGEKVTASGVIRPTTRQPSLVVNPADAEWFNSPHVLPDLPRTHGPEEPGAQADSLRIVETPRLSPGLALLDAPDFDSIDDKNRALASQLLAAADLWVFVTTPARYADNLVWDFLNDAAGRDIEVLVILNRVDEDAMATVPQDLRRMMDEAGLNESRLITVPFAKDFAEFLPDETVAPAREVLSRLAADSAARREMAGKTVLGAMERLVARVDALSEERARQEAFAAQLREAISANYDRASEHVIDATSDGNLLRQEVMARWQDFVGTSDAFRTIERWYSSALDKLGSWFSGKPAPMREVETEIESGLHAVVVDAAETAATRSWSHLGSVAPSLRADAAPELAHASTTINGSASELVREWQTGLMGYIQDNAADKRMKARVMSIGLNVVTVALMLVVFASTAGLSGGELAIAGGSAVVGQKLLETIFGEDAVRRMARHAREDLNARVHVLFEQEEARYNELIDSLASGTTSGEMRQAARLAAAAVREEAGVEAIEPAIIDGEVIDEVKEIESARPTMTASFMDRLNRLRGVPVIREEDRDV</sequence>